<gene>
    <name evidence="5" type="primary">ABSGL_03617.1 scaffold 4609</name>
</gene>
<dbReference type="NCBIfam" id="TIGR00121">
    <property type="entry name" value="birA_ligase"/>
    <property type="match status" value="1"/>
</dbReference>
<dbReference type="CDD" id="cd16442">
    <property type="entry name" value="BPL"/>
    <property type="match status" value="1"/>
</dbReference>
<evidence type="ECO:0000313" key="6">
    <source>
        <dbReference type="Proteomes" id="UP000078561"/>
    </source>
</evidence>
<comment type="similarity">
    <text evidence="1">Belongs to the biotin--protein ligase family.</text>
</comment>
<dbReference type="InterPro" id="IPR045864">
    <property type="entry name" value="aa-tRNA-synth_II/BPL/LPL"/>
</dbReference>
<dbReference type="CDD" id="cd19165">
    <property type="entry name" value="HemeO"/>
    <property type="match status" value="1"/>
</dbReference>
<dbReference type="SUPFAM" id="SSF52317">
    <property type="entry name" value="Class I glutamine amidotransferase-like"/>
    <property type="match status" value="1"/>
</dbReference>
<dbReference type="GO" id="GO:0006788">
    <property type="term" value="P:heme oxidation"/>
    <property type="evidence" value="ECO:0007669"/>
    <property type="project" value="InterPro"/>
</dbReference>
<organism evidence="5">
    <name type="scientific">Absidia glauca</name>
    <name type="common">Pin mould</name>
    <dbReference type="NCBI Taxonomy" id="4829"/>
    <lineage>
        <taxon>Eukaryota</taxon>
        <taxon>Fungi</taxon>
        <taxon>Fungi incertae sedis</taxon>
        <taxon>Mucoromycota</taxon>
        <taxon>Mucoromycotina</taxon>
        <taxon>Mucoromycetes</taxon>
        <taxon>Mucorales</taxon>
        <taxon>Cunninghamellaceae</taxon>
        <taxon>Absidia</taxon>
    </lineage>
</organism>
<feature type="domain" description="BPL/LPL catalytic" evidence="4">
    <location>
        <begin position="412"/>
        <end position="600"/>
    </location>
</feature>
<protein>
    <recommendedName>
        <fullName evidence="4">BPL/LPL catalytic domain-containing protein</fullName>
    </recommendedName>
</protein>
<keyword evidence="2" id="KW-0436">Ligase</keyword>
<dbReference type="Proteomes" id="UP000078561">
    <property type="component" value="Unassembled WGS sequence"/>
</dbReference>
<dbReference type="AlphaFoldDB" id="A0A168M7S3"/>
<accession>A0A168M7S3</accession>
<dbReference type="InParanoid" id="A0A168M7S3"/>
<dbReference type="CDD" id="cd03144">
    <property type="entry name" value="GATase1_ScBLP_like"/>
    <property type="match status" value="1"/>
</dbReference>
<dbReference type="InterPro" id="IPR002051">
    <property type="entry name" value="Haem_Oase"/>
</dbReference>
<keyword evidence="6" id="KW-1185">Reference proteome</keyword>
<dbReference type="InterPro" id="IPR004143">
    <property type="entry name" value="BPL_LPL_catalytic"/>
</dbReference>
<dbReference type="Gene3D" id="3.40.50.880">
    <property type="match status" value="1"/>
</dbReference>
<dbReference type="InterPro" id="IPR029062">
    <property type="entry name" value="Class_I_gatase-like"/>
</dbReference>
<dbReference type="GO" id="GO:0004077">
    <property type="term" value="F:biotin--[biotin carboxyl-carrier protein] ligase activity"/>
    <property type="evidence" value="ECO:0007669"/>
    <property type="project" value="InterPro"/>
</dbReference>
<dbReference type="InterPro" id="IPR016084">
    <property type="entry name" value="Haem_Oase-like_multi-hlx"/>
</dbReference>
<dbReference type="EMBL" id="LT552047">
    <property type="protein sequence ID" value="SAL98090.1"/>
    <property type="molecule type" value="Genomic_DNA"/>
</dbReference>
<dbReference type="PROSITE" id="PS51733">
    <property type="entry name" value="BPL_LPL_CATALYTIC"/>
    <property type="match status" value="1"/>
</dbReference>
<dbReference type="InterPro" id="IPR016053">
    <property type="entry name" value="Haem_Oase-like"/>
</dbReference>
<dbReference type="Gene3D" id="3.30.930.10">
    <property type="entry name" value="Bira Bifunctional Protein, Domain 2"/>
    <property type="match status" value="1"/>
</dbReference>
<evidence type="ECO:0000259" key="4">
    <source>
        <dbReference type="PROSITE" id="PS51733"/>
    </source>
</evidence>
<evidence type="ECO:0000256" key="2">
    <source>
        <dbReference type="ARBA" id="ARBA00022598"/>
    </source>
</evidence>
<keyword evidence="3" id="KW-0472">Membrane</keyword>
<dbReference type="PANTHER" id="PTHR12835:SF5">
    <property type="entry name" value="BIOTIN--PROTEIN LIGASE"/>
    <property type="match status" value="1"/>
</dbReference>
<dbReference type="SUPFAM" id="SSF48613">
    <property type="entry name" value="Heme oxygenase-like"/>
    <property type="match status" value="1"/>
</dbReference>
<evidence type="ECO:0000256" key="1">
    <source>
        <dbReference type="ARBA" id="ARBA00009934"/>
    </source>
</evidence>
<proteinExistence type="inferred from homology"/>
<name>A0A168M7S3_ABSGL</name>
<dbReference type="Pfam" id="PF01126">
    <property type="entry name" value="Heme_oxygenase"/>
    <property type="match status" value="1"/>
</dbReference>
<feature type="transmembrane region" description="Helical" evidence="3">
    <location>
        <begin position="934"/>
        <end position="961"/>
    </location>
</feature>
<evidence type="ECO:0000256" key="3">
    <source>
        <dbReference type="SAM" id="Phobius"/>
    </source>
</evidence>
<dbReference type="InterPro" id="IPR019197">
    <property type="entry name" value="Biotin-prot_ligase_N"/>
</dbReference>
<dbReference type="OrthoDB" id="10250105at2759"/>
<dbReference type="PRINTS" id="PR00088">
    <property type="entry name" value="HAEMOXYGNASE"/>
</dbReference>
<dbReference type="PANTHER" id="PTHR12835">
    <property type="entry name" value="BIOTIN PROTEIN LIGASE"/>
    <property type="match status" value="1"/>
</dbReference>
<dbReference type="SUPFAM" id="SSF55681">
    <property type="entry name" value="Class II aaRS and biotin synthetases"/>
    <property type="match status" value="1"/>
</dbReference>
<dbReference type="STRING" id="4829.A0A168M7S3"/>
<dbReference type="Pfam" id="PF03099">
    <property type="entry name" value="BPL_LplA_LipB"/>
    <property type="match status" value="1"/>
</dbReference>
<reference evidence="5" key="1">
    <citation type="submission" date="2016-04" db="EMBL/GenBank/DDBJ databases">
        <authorList>
            <person name="Evans L.H."/>
            <person name="Alamgir A."/>
            <person name="Owens N."/>
            <person name="Weber N.D."/>
            <person name="Virtaneva K."/>
            <person name="Barbian K."/>
            <person name="Babar A."/>
            <person name="Rosenke K."/>
        </authorList>
    </citation>
    <scope>NUCLEOTIDE SEQUENCE [LARGE SCALE GENOMIC DNA]</scope>
    <source>
        <strain evidence="5">CBS 101.48</strain>
    </source>
</reference>
<dbReference type="GO" id="GO:0005737">
    <property type="term" value="C:cytoplasm"/>
    <property type="evidence" value="ECO:0007669"/>
    <property type="project" value="TreeGrafter"/>
</dbReference>
<dbReference type="InterPro" id="IPR004408">
    <property type="entry name" value="Biotin_CoA_COase_ligase"/>
</dbReference>
<dbReference type="GO" id="GO:0004392">
    <property type="term" value="F:heme oxygenase (decyclizing) activity"/>
    <property type="evidence" value="ECO:0007669"/>
    <property type="project" value="InterPro"/>
</dbReference>
<sequence length="966" mass="109060">MNILLYQDRGTAPNSVRQTYQSLKSLVGHAYDIIHVDARVLRTEPWEANCAMLVMPGGRDLPYCQDLQGTTNQRIRRFVEDGGRYFGICAGAYYGSSMIEFEKGDPVMQVCGPRELKFYPGVSRGTTFPGFVYNSERGARSVSILVEPSLDYPLAEATAGQQRRSIRMYYNGGGYFAHADRLAGDKVDVLARYEDPGTCPDEPHPAAVVHCRIGRGHAVLIATHPEYDAGPNDLMNPEATDSMKAIIKDLIDSSLDRKMFLCAVFDRMGLQVVPHTGRALMENQVPDLTPLYLAMHGSSPPSSFLDLTDSWLDAANPVSKVLECANDAFYLTALDDCQDINIPNSQYNLLSLQREQQGKPPITTLLYQTTGFDNNRNNNHMIPPPHLTPTYSLARYFDSLTHWRKHHRSTDASLGNTMLYAEVIESTQTLLDKNFDFTKTLPSGLVCLAANQIDGRGRGRNSWISQEGGLQFSLLIRHSINYVKSPVVFLQYLISLAVVESIRKRPGYERLPLFLKWPNDIYAKGDSGLQKIGGLLVNSHYMDDEFTVIIGCGLNLSNTYPTISINQVIKAYDPTLPLLSPEDLLANILVTFESLYSQFCQAGIGSWFLNRYYSHWLHSDQLVTLETHDNAVARIEGITSGCPIDNKAKDDIEDLLTIQTPVNLSLKDKTLDRFYPETYATKLNKYQDVLDDPQLALAMRQGTKVVHQAAENSVFTKRFLKGEINRDEYGQYLRSLYFVYKSMEKLLKHHHQDTAIGMIYFPEELNREQTLLDDLTFFYGRERLNQVTDPNTMTPAVKHYIDTMEEACKVNPALMVSHSYTRYLGDLSGGQILAKRLKKHILHLEKQDSSWDSHAGLSFYHFNNIGNQNEFKNMYRQQLDQVPVTEHTKDLVVNEAIRCFELNIALFDEIQALSDANQLLPTEDDTSPRRSSHWLLPSTTIMIPVLATVAAMTTLGCAAYLRHRNT</sequence>
<evidence type="ECO:0000313" key="5">
    <source>
        <dbReference type="EMBL" id="SAL98090.1"/>
    </source>
</evidence>
<dbReference type="OMA" id="HRIREYV"/>
<dbReference type="FunCoup" id="A0A168M7S3">
    <property type="interactions" value="510"/>
</dbReference>
<dbReference type="Gene3D" id="1.20.910.10">
    <property type="entry name" value="Heme oxygenase-like"/>
    <property type="match status" value="1"/>
</dbReference>
<dbReference type="Pfam" id="PF09825">
    <property type="entry name" value="BPL_N"/>
    <property type="match status" value="1"/>
</dbReference>
<keyword evidence="3" id="KW-1133">Transmembrane helix</keyword>
<keyword evidence="3" id="KW-0812">Transmembrane</keyword>